<keyword evidence="6" id="KW-0479">Metal-binding</keyword>
<dbReference type="Pfam" id="PF00484">
    <property type="entry name" value="Pro_CA"/>
    <property type="match status" value="1"/>
</dbReference>
<dbReference type="Gene3D" id="3.40.1050.10">
    <property type="entry name" value="Carbonic anhydrase"/>
    <property type="match status" value="1"/>
</dbReference>
<evidence type="ECO:0000313" key="10">
    <source>
        <dbReference type="Proteomes" id="UP000317909"/>
    </source>
</evidence>
<dbReference type="PROSITE" id="PS00705">
    <property type="entry name" value="PROK_CO2_ANHYDRASE_2"/>
    <property type="match status" value="1"/>
</dbReference>
<keyword evidence="3 6" id="KW-0862">Zinc</keyword>
<evidence type="ECO:0000256" key="7">
    <source>
        <dbReference type="RuleBase" id="RU003956"/>
    </source>
</evidence>
<dbReference type="InterPro" id="IPR001765">
    <property type="entry name" value="Carbonic_anhydrase"/>
</dbReference>
<evidence type="ECO:0000256" key="2">
    <source>
        <dbReference type="ARBA" id="ARBA00012925"/>
    </source>
</evidence>
<dbReference type="AlphaFoldDB" id="A0A517TWI4"/>
<sequence length="250" mass="26275" precursor="true">MLACSRSVTRAIFLIALLSPAPLGAEPVAAPTVAPMTPQQALDDLKAGNLRFADDGLREAKLGSKRRIQLAQGQHPMSVVLTCSDSRAAPEIIFDQGLGEIFVVRVAGNVGGPEVYASIEYAVAELKAPLVVVLGHTHCGAVATALKAKELPSYNLKLLIGLVNVGENLPKNPELALAAAIRNNVREQTLYLTQQSEIIRRAAKGGQIMIVPALYDLESGRVTWGNPGESSIAEVNAATVDANVPASAAK</sequence>
<protein>
    <recommendedName>
        <fullName evidence="2 7">Carbonic anhydrase</fullName>
        <ecNumber evidence="2 7">4.2.1.1</ecNumber>
    </recommendedName>
    <alternativeName>
        <fullName evidence="7">Carbonate dehydratase</fullName>
    </alternativeName>
</protein>
<dbReference type="PANTHER" id="PTHR11002">
    <property type="entry name" value="CARBONIC ANHYDRASE"/>
    <property type="match status" value="1"/>
</dbReference>
<dbReference type="Proteomes" id="UP000317909">
    <property type="component" value="Chromosome"/>
</dbReference>
<name>A0A517TWI4_9BACT</name>
<dbReference type="GO" id="GO:0004089">
    <property type="term" value="F:carbonate dehydratase activity"/>
    <property type="evidence" value="ECO:0007669"/>
    <property type="project" value="UniProtKB-UniRule"/>
</dbReference>
<dbReference type="EMBL" id="CP036339">
    <property type="protein sequence ID" value="QDT72738.1"/>
    <property type="molecule type" value="Genomic_DNA"/>
</dbReference>
<comment type="cofactor">
    <cofactor evidence="6">
        <name>Zn(2+)</name>
        <dbReference type="ChEBI" id="CHEBI:29105"/>
    </cofactor>
    <text evidence="6">Binds 1 zinc ion per subunit.</text>
</comment>
<evidence type="ECO:0000313" key="9">
    <source>
        <dbReference type="EMBL" id="QDT72738.1"/>
    </source>
</evidence>
<keyword evidence="4 7" id="KW-0456">Lyase</keyword>
<comment type="similarity">
    <text evidence="1 7">Belongs to the beta-class carbonic anhydrase family.</text>
</comment>
<dbReference type="EC" id="4.2.1.1" evidence="2 7"/>
<dbReference type="GO" id="GO:0008270">
    <property type="term" value="F:zinc ion binding"/>
    <property type="evidence" value="ECO:0007669"/>
    <property type="project" value="UniProtKB-UniRule"/>
</dbReference>
<feature type="signal peptide" evidence="8">
    <location>
        <begin position="1"/>
        <end position="25"/>
    </location>
</feature>
<feature type="chain" id="PRO_5022221990" description="Carbonic anhydrase" evidence="8">
    <location>
        <begin position="26"/>
        <end position="250"/>
    </location>
</feature>
<gene>
    <name evidence="9" type="primary">cynT_2</name>
    <name evidence="9" type="ORF">I41_19210</name>
</gene>
<organism evidence="9 10">
    <name type="scientific">Lacipirellula limnantheis</name>
    <dbReference type="NCBI Taxonomy" id="2528024"/>
    <lineage>
        <taxon>Bacteria</taxon>
        <taxon>Pseudomonadati</taxon>
        <taxon>Planctomycetota</taxon>
        <taxon>Planctomycetia</taxon>
        <taxon>Pirellulales</taxon>
        <taxon>Lacipirellulaceae</taxon>
        <taxon>Lacipirellula</taxon>
    </lineage>
</organism>
<dbReference type="KEGG" id="llh:I41_19210"/>
<keyword evidence="8" id="KW-0732">Signal</keyword>
<feature type="binding site" evidence="6">
    <location>
        <position position="85"/>
    </location>
    <ligand>
        <name>Zn(2+)</name>
        <dbReference type="ChEBI" id="CHEBI:29105"/>
    </ligand>
</feature>
<dbReference type="InterPro" id="IPR036874">
    <property type="entry name" value="Carbonic_anhydrase_sf"/>
</dbReference>
<evidence type="ECO:0000256" key="5">
    <source>
        <dbReference type="ARBA" id="ARBA00048348"/>
    </source>
</evidence>
<evidence type="ECO:0000256" key="6">
    <source>
        <dbReference type="PIRSR" id="PIRSR601765-1"/>
    </source>
</evidence>
<reference evidence="9 10" key="1">
    <citation type="submission" date="2019-02" db="EMBL/GenBank/DDBJ databases">
        <title>Deep-cultivation of Planctomycetes and their phenomic and genomic characterization uncovers novel biology.</title>
        <authorList>
            <person name="Wiegand S."/>
            <person name="Jogler M."/>
            <person name="Boedeker C."/>
            <person name="Pinto D."/>
            <person name="Vollmers J."/>
            <person name="Rivas-Marin E."/>
            <person name="Kohn T."/>
            <person name="Peeters S.H."/>
            <person name="Heuer A."/>
            <person name="Rast P."/>
            <person name="Oberbeckmann S."/>
            <person name="Bunk B."/>
            <person name="Jeske O."/>
            <person name="Meyerdierks A."/>
            <person name="Storesund J.E."/>
            <person name="Kallscheuer N."/>
            <person name="Luecker S."/>
            <person name="Lage O.M."/>
            <person name="Pohl T."/>
            <person name="Merkel B.J."/>
            <person name="Hornburger P."/>
            <person name="Mueller R.-W."/>
            <person name="Bruemmer F."/>
            <person name="Labrenz M."/>
            <person name="Spormann A.M."/>
            <person name="Op den Camp H."/>
            <person name="Overmann J."/>
            <person name="Amann R."/>
            <person name="Jetten M.S.M."/>
            <person name="Mascher T."/>
            <person name="Medema M.H."/>
            <person name="Devos D.P."/>
            <person name="Kaster A.-K."/>
            <person name="Ovreas L."/>
            <person name="Rohde M."/>
            <person name="Galperin M.Y."/>
            <person name="Jogler C."/>
        </authorList>
    </citation>
    <scope>NUCLEOTIDE SEQUENCE [LARGE SCALE GENOMIC DNA]</scope>
    <source>
        <strain evidence="9 10">I41</strain>
    </source>
</reference>
<feature type="binding site" evidence="6">
    <location>
        <position position="139"/>
    </location>
    <ligand>
        <name>Zn(2+)</name>
        <dbReference type="ChEBI" id="CHEBI:29105"/>
    </ligand>
</feature>
<dbReference type="PANTHER" id="PTHR11002:SF79">
    <property type="entry name" value="CARBONIC ANHYDRASE 2"/>
    <property type="match status" value="1"/>
</dbReference>
<evidence type="ECO:0000256" key="8">
    <source>
        <dbReference type="SAM" id="SignalP"/>
    </source>
</evidence>
<accession>A0A517TWI4</accession>
<proteinExistence type="inferred from homology"/>
<dbReference type="CDD" id="cd03378">
    <property type="entry name" value="beta_CA_cladeC"/>
    <property type="match status" value="1"/>
</dbReference>
<feature type="binding site" evidence="6">
    <location>
        <position position="136"/>
    </location>
    <ligand>
        <name>Zn(2+)</name>
        <dbReference type="ChEBI" id="CHEBI:29105"/>
    </ligand>
</feature>
<evidence type="ECO:0000256" key="4">
    <source>
        <dbReference type="ARBA" id="ARBA00023239"/>
    </source>
</evidence>
<dbReference type="GO" id="GO:0015976">
    <property type="term" value="P:carbon utilization"/>
    <property type="evidence" value="ECO:0007669"/>
    <property type="project" value="InterPro"/>
</dbReference>
<evidence type="ECO:0000256" key="3">
    <source>
        <dbReference type="ARBA" id="ARBA00022833"/>
    </source>
</evidence>
<dbReference type="SUPFAM" id="SSF53056">
    <property type="entry name" value="beta-carbonic anhydrase, cab"/>
    <property type="match status" value="1"/>
</dbReference>
<comment type="catalytic activity">
    <reaction evidence="5 7">
        <text>hydrogencarbonate + H(+) = CO2 + H2O</text>
        <dbReference type="Rhea" id="RHEA:10748"/>
        <dbReference type="ChEBI" id="CHEBI:15377"/>
        <dbReference type="ChEBI" id="CHEBI:15378"/>
        <dbReference type="ChEBI" id="CHEBI:16526"/>
        <dbReference type="ChEBI" id="CHEBI:17544"/>
        <dbReference type="EC" id="4.2.1.1"/>
    </reaction>
</comment>
<dbReference type="InterPro" id="IPR015892">
    <property type="entry name" value="Carbonic_anhydrase_CS"/>
</dbReference>
<comment type="function">
    <text evidence="7">Reversible hydration of carbon dioxide.</text>
</comment>
<feature type="binding site" evidence="6">
    <location>
        <position position="83"/>
    </location>
    <ligand>
        <name>Zn(2+)</name>
        <dbReference type="ChEBI" id="CHEBI:29105"/>
    </ligand>
</feature>
<evidence type="ECO:0000256" key="1">
    <source>
        <dbReference type="ARBA" id="ARBA00006217"/>
    </source>
</evidence>
<keyword evidence="10" id="KW-1185">Reference proteome</keyword>
<dbReference type="SMART" id="SM00947">
    <property type="entry name" value="Pro_CA"/>
    <property type="match status" value="1"/>
</dbReference>